<gene>
    <name evidence="5" type="primary">TBLA0A04730</name>
    <name evidence="5" type="ORF">TBLA_0A04730</name>
</gene>
<dbReference type="RefSeq" id="XP_004177785.1">
    <property type="nucleotide sequence ID" value="XM_004177737.1"/>
</dbReference>
<dbReference type="GO" id="GO:0010181">
    <property type="term" value="F:FMN binding"/>
    <property type="evidence" value="ECO:0007669"/>
    <property type="project" value="InterPro"/>
</dbReference>
<dbReference type="InterPro" id="IPR013785">
    <property type="entry name" value="Aldolase_TIM"/>
</dbReference>
<evidence type="ECO:0000256" key="2">
    <source>
        <dbReference type="ARBA" id="ARBA00005979"/>
    </source>
</evidence>
<reference evidence="5 6" key="1">
    <citation type="journal article" date="2011" name="Proc. Natl. Acad. Sci. U.S.A.">
        <title>Evolutionary erosion of yeast sex chromosomes by mating-type switching accidents.</title>
        <authorList>
            <person name="Gordon J.L."/>
            <person name="Armisen D."/>
            <person name="Proux-Wera E."/>
            <person name="Oheigeartaigh S.S."/>
            <person name="Byrne K.P."/>
            <person name="Wolfe K.H."/>
        </authorList>
    </citation>
    <scope>NUCLEOTIDE SEQUENCE [LARGE SCALE GENOMIC DNA]</scope>
    <source>
        <strain evidence="6">ATCC 34711 / CBS 6284 / DSM 70876 / NBRC 10599 / NRRL Y-10934 / UCD 77-7</strain>
    </source>
</reference>
<dbReference type="InterPro" id="IPR001155">
    <property type="entry name" value="OxRdtase_FMN_N"/>
</dbReference>
<evidence type="ECO:0000259" key="4">
    <source>
        <dbReference type="Pfam" id="PF00724"/>
    </source>
</evidence>
<dbReference type="OMA" id="HAICEEI"/>
<name>I2GVW4_HENB6</name>
<dbReference type="PANTHER" id="PTHR22893">
    <property type="entry name" value="NADH OXIDOREDUCTASE-RELATED"/>
    <property type="match status" value="1"/>
</dbReference>
<dbReference type="GeneID" id="14492835"/>
<evidence type="ECO:0000256" key="3">
    <source>
        <dbReference type="ARBA" id="ARBA00022643"/>
    </source>
</evidence>
<dbReference type="GO" id="GO:0003959">
    <property type="term" value="F:NADPH dehydrogenase activity"/>
    <property type="evidence" value="ECO:0007669"/>
    <property type="project" value="TreeGrafter"/>
</dbReference>
<accession>I2GVW4</accession>
<dbReference type="InterPro" id="IPR045247">
    <property type="entry name" value="Oye-like"/>
</dbReference>
<organism evidence="5 6">
    <name type="scientific">Henningerozyma blattae (strain ATCC 34711 / CBS 6284 / DSM 70876 / NBRC 10599 / NRRL Y-10934 / UCD 77-7)</name>
    <name type="common">Yeast</name>
    <name type="synonym">Tetrapisispora blattae</name>
    <dbReference type="NCBI Taxonomy" id="1071380"/>
    <lineage>
        <taxon>Eukaryota</taxon>
        <taxon>Fungi</taxon>
        <taxon>Dikarya</taxon>
        <taxon>Ascomycota</taxon>
        <taxon>Saccharomycotina</taxon>
        <taxon>Saccharomycetes</taxon>
        <taxon>Saccharomycetales</taxon>
        <taxon>Saccharomycetaceae</taxon>
        <taxon>Henningerozyma</taxon>
    </lineage>
</organism>
<dbReference type="Pfam" id="PF00724">
    <property type="entry name" value="Oxidored_FMN"/>
    <property type="match status" value="1"/>
</dbReference>
<dbReference type="OrthoDB" id="276546at2759"/>
<keyword evidence="6" id="KW-1185">Reference proteome</keyword>
<dbReference type="EMBL" id="HE806316">
    <property type="protein sequence ID" value="CCH58266.1"/>
    <property type="molecule type" value="Genomic_DNA"/>
</dbReference>
<dbReference type="eggNOG" id="KOG0134">
    <property type="taxonomic scope" value="Eukaryota"/>
</dbReference>
<sequence>MKRDGLRYDAPSFDLFIDEDTRVKLAKLGIERHTLTADDIRQYINDYVQAAKNSIECGADGIEIHAANSYLLNQFIDPNSNNRTDKYGGTIENRSRFILEVVDAIVAAIGAEKVDIRFSPFHSFGGMSPEDDPLIISQYTCLIGQLEKRAQDVKRLAYIHIYEPRDNIDVGELSEEVETFPIDFVYSVWKGIIIRTSNLPLLPNVTKTVLKANRTLLGYRRYFLSNPDLVDRLENGLPLNNYDRATMFTQTKAGYIDYPTYDEALKMNW</sequence>
<keyword evidence="3" id="KW-0285">Flavoprotein</keyword>
<comment type="similarity">
    <text evidence="2">Belongs to the NADH:flavin oxidoreductase/NADH oxidase family.</text>
</comment>
<dbReference type="InParanoid" id="I2GVW4"/>
<comment type="cofactor">
    <cofactor evidence="1">
        <name>FMN</name>
        <dbReference type="ChEBI" id="CHEBI:58210"/>
    </cofactor>
</comment>
<proteinExistence type="inferred from homology"/>
<dbReference type="PANTHER" id="PTHR22893:SF91">
    <property type="entry name" value="NADPH DEHYDROGENASE 2-RELATED"/>
    <property type="match status" value="1"/>
</dbReference>
<evidence type="ECO:0000256" key="1">
    <source>
        <dbReference type="ARBA" id="ARBA00001917"/>
    </source>
</evidence>
<dbReference type="Gene3D" id="3.20.20.70">
    <property type="entry name" value="Aldolase class I"/>
    <property type="match status" value="1"/>
</dbReference>
<dbReference type="HOGENOM" id="CLU_012153_0_0_1"/>
<evidence type="ECO:0000313" key="6">
    <source>
        <dbReference type="Proteomes" id="UP000002866"/>
    </source>
</evidence>
<dbReference type="KEGG" id="tbl:TBLA_0A04730"/>
<dbReference type="Proteomes" id="UP000002866">
    <property type="component" value="Chromosome 1"/>
</dbReference>
<protein>
    <recommendedName>
        <fullName evidence="4">NADH:flavin oxidoreductase/NADH oxidase N-terminal domain-containing protein</fullName>
    </recommendedName>
</protein>
<evidence type="ECO:0000313" key="5">
    <source>
        <dbReference type="EMBL" id="CCH58266.1"/>
    </source>
</evidence>
<dbReference type="AlphaFoldDB" id="I2GVW4"/>
<dbReference type="SUPFAM" id="SSF51395">
    <property type="entry name" value="FMN-linked oxidoreductases"/>
    <property type="match status" value="1"/>
</dbReference>
<keyword evidence="3" id="KW-0288">FMN</keyword>
<feature type="domain" description="NADH:flavin oxidoreductase/NADH oxidase N-terminal" evidence="4">
    <location>
        <begin position="29"/>
        <end position="240"/>
    </location>
</feature>